<dbReference type="InterPro" id="IPR025451">
    <property type="entry name" value="DUF4211"/>
</dbReference>
<dbReference type="PANTHER" id="PTHR14689:SF0">
    <property type="entry name" value="COILED-COIL DOMAIN-CONTAINING PROTEIN 82"/>
    <property type="match status" value="1"/>
</dbReference>
<reference evidence="3 4" key="1">
    <citation type="submission" date="2024-01" db="EMBL/GenBank/DDBJ databases">
        <title>A draft genome for a cacao thread blight-causing isolate of Paramarasmius palmivorus.</title>
        <authorList>
            <person name="Baruah I.K."/>
            <person name="Bukari Y."/>
            <person name="Amoako-Attah I."/>
            <person name="Meinhardt L.W."/>
            <person name="Bailey B.A."/>
            <person name="Cohen S.P."/>
        </authorList>
    </citation>
    <scope>NUCLEOTIDE SEQUENCE [LARGE SCALE GENOMIC DNA]</scope>
    <source>
        <strain evidence="3 4">GH-12</strain>
    </source>
</reference>
<feature type="compositionally biased region" description="Acidic residues" evidence="1">
    <location>
        <begin position="197"/>
        <end position="210"/>
    </location>
</feature>
<proteinExistence type="predicted"/>
<keyword evidence="4" id="KW-1185">Reference proteome</keyword>
<feature type="compositionally biased region" description="Polar residues" evidence="1">
    <location>
        <begin position="10"/>
        <end position="42"/>
    </location>
</feature>
<evidence type="ECO:0000313" key="4">
    <source>
        <dbReference type="Proteomes" id="UP001383192"/>
    </source>
</evidence>
<name>A0AAW0DSD9_9AGAR</name>
<dbReference type="EMBL" id="JAYKXP010000008">
    <property type="protein sequence ID" value="KAK7054873.1"/>
    <property type="molecule type" value="Genomic_DNA"/>
</dbReference>
<evidence type="ECO:0000313" key="3">
    <source>
        <dbReference type="EMBL" id="KAK7054873.1"/>
    </source>
</evidence>
<evidence type="ECO:0000256" key="1">
    <source>
        <dbReference type="SAM" id="MobiDB-lite"/>
    </source>
</evidence>
<feature type="domain" description="DUF4211" evidence="2">
    <location>
        <begin position="240"/>
        <end position="373"/>
    </location>
</feature>
<dbReference type="Pfam" id="PF13926">
    <property type="entry name" value="DUF4211"/>
    <property type="match status" value="1"/>
</dbReference>
<evidence type="ECO:0000259" key="2">
    <source>
        <dbReference type="Pfam" id="PF13926"/>
    </source>
</evidence>
<accession>A0AAW0DSD9</accession>
<organism evidence="3 4">
    <name type="scientific">Paramarasmius palmivorus</name>
    <dbReference type="NCBI Taxonomy" id="297713"/>
    <lineage>
        <taxon>Eukaryota</taxon>
        <taxon>Fungi</taxon>
        <taxon>Dikarya</taxon>
        <taxon>Basidiomycota</taxon>
        <taxon>Agaricomycotina</taxon>
        <taxon>Agaricomycetes</taxon>
        <taxon>Agaricomycetidae</taxon>
        <taxon>Agaricales</taxon>
        <taxon>Marasmiineae</taxon>
        <taxon>Marasmiaceae</taxon>
        <taxon>Paramarasmius</taxon>
    </lineage>
</organism>
<dbReference type="GO" id="GO:0005634">
    <property type="term" value="C:nucleus"/>
    <property type="evidence" value="ECO:0007669"/>
    <property type="project" value="TreeGrafter"/>
</dbReference>
<comment type="caution">
    <text evidence="3">The sequence shown here is derived from an EMBL/GenBank/DDBJ whole genome shotgun (WGS) entry which is preliminary data.</text>
</comment>
<gene>
    <name evidence="3" type="ORF">VNI00_003336</name>
</gene>
<feature type="region of interest" description="Disordered" evidence="1">
    <location>
        <begin position="1"/>
        <end position="237"/>
    </location>
</feature>
<dbReference type="AlphaFoldDB" id="A0AAW0DSD9"/>
<protein>
    <recommendedName>
        <fullName evidence="2">DUF4211 domain-containing protein</fullName>
    </recommendedName>
</protein>
<dbReference type="PANTHER" id="PTHR14689">
    <property type="entry name" value="PHORBOL-ESTER_DAG-TYPE DOMAIN-CONTAINING PROTEIN"/>
    <property type="match status" value="1"/>
</dbReference>
<dbReference type="Proteomes" id="UP001383192">
    <property type="component" value="Unassembled WGS sequence"/>
</dbReference>
<sequence length="501" mass="56221">MAPQKRSRKGNSTLKQTSLLDHLQSSPPSAQKKSRYSSSVSPKKQARVQAESSDESSDIGAIKFQPAQKDKYDEDEEEEAARPGPSSMGRRRITRAVTDSDDSDSSVIITAVKKNGKLQESTKGKLASASSSEEEIKPRKRRKLIRGTRPDVAESSEDDLETEHILNSRLRTRGKKTAFQKNLERLKRKKQGKPMESSEEEDGSGDEQASDNDIKPFKGAKPHVGGKSDDEEEDEVGSDDFIVEDDGETASLPAIFSMESHQDLSHQFKKIFQFLVHVATRTPADRHDFVLNTLEDEEYFAMPLGMMRRKLLGLRDSLVASSVWRPPFKKALDTRPDVQLIRMDYAVPGCDACHLGSRMSTYSLRVSGNLYDKAASDSESGSDDDSENERSRKTFDFNVGRFCARRAKVYHDLTHWEYSLFQIVNDEVSSLKASAGKKKKQFVRVAFAGGKKPPEDLQDADAICEWMDERKVIDLEWQKLKGIMDSARNLEVAAKKGEDLD</sequence>